<dbReference type="EMBL" id="BDGJ01000023">
    <property type="protein sequence ID" value="GAW91657.1"/>
    <property type="molecule type" value="Genomic_DNA"/>
</dbReference>
<keyword evidence="15 20" id="KW-0012">Acyltransferase</keyword>
<dbReference type="UniPathway" id="UPA00973"/>
<feature type="binding site" evidence="20">
    <location>
        <position position="168"/>
    </location>
    <ligand>
        <name>UDP-N-acetyl-alpha-D-glucosamine</name>
        <dbReference type="ChEBI" id="CHEBI:57705"/>
    </ligand>
</feature>
<evidence type="ECO:0000256" key="17">
    <source>
        <dbReference type="ARBA" id="ARBA00048247"/>
    </source>
</evidence>
<comment type="subunit">
    <text evidence="20">Homotrimer.</text>
</comment>
<evidence type="ECO:0000256" key="6">
    <source>
        <dbReference type="ARBA" id="ARBA00022490"/>
    </source>
</evidence>
<feature type="binding site" evidence="20">
    <location>
        <position position="138"/>
    </location>
    <ligand>
        <name>UDP-N-acetyl-alpha-D-glucosamine</name>
        <dbReference type="ChEBI" id="CHEBI:57705"/>
    </ligand>
</feature>
<dbReference type="Gene3D" id="2.160.10.10">
    <property type="entry name" value="Hexapeptide repeat proteins"/>
    <property type="match status" value="1"/>
</dbReference>
<evidence type="ECO:0000256" key="10">
    <source>
        <dbReference type="ARBA" id="ARBA00022737"/>
    </source>
</evidence>
<dbReference type="PANTHER" id="PTHR43584:SF3">
    <property type="entry name" value="BIFUNCTIONAL PROTEIN GLMU"/>
    <property type="match status" value="1"/>
</dbReference>
<dbReference type="GO" id="GO:0009245">
    <property type="term" value="P:lipid A biosynthetic process"/>
    <property type="evidence" value="ECO:0007669"/>
    <property type="project" value="UniProtKB-UniRule"/>
</dbReference>
<dbReference type="GO" id="GO:0005737">
    <property type="term" value="C:cytoplasm"/>
    <property type="evidence" value="ECO:0007669"/>
    <property type="project" value="UniProtKB-SubCell"/>
</dbReference>
<keyword evidence="16 20" id="KW-0961">Cell wall biogenesis/degradation</keyword>
<evidence type="ECO:0000256" key="1">
    <source>
        <dbReference type="ARBA" id="ARBA00004496"/>
    </source>
</evidence>
<feature type="binding site" evidence="20">
    <location>
        <position position="21"/>
    </location>
    <ligand>
        <name>UDP-N-acetyl-alpha-D-glucosamine</name>
        <dbReference type="ChEBI" id="CHEBI:57705"/>
    </ligand>
</feature>
<sequence length="460" mass="49414">MVSAVVLAAGKGKRMRSRLPKVLHKVAGKYMVEHVLEALRGAGVKNIILVLGHEAELVKEKVARDVEVAYQREQLGTGHAVMQAKALLPGDGEDVLVVCGDTPLLTAQTLKELIERHQENRAAVTILTSILPDPTGYGRIVRGPDGKVIRIVEEKDATPEEREIREINTGTYCFRQEELLSALEEIRPDNAQGEYYLTDTIDILIRRGLTVEAVQGSAEETLGINNRVQLAEAEKILRKRINCALMEAGVTILDPDSTFIDAGVEIGQDTVILPFTFIQGNTYIGSGCTIGPGVTVRDSRVGDNVSLQYSVVTESEIGDGCSVGPYAYLRPGTVLAPNVKIGDFVEVKNSRIGAGSKVPHLSYIGDATIGTGVNIGAGTITCNYDGEKKWPTKIGDGAFIGSNTNLVAPVEVGEDAMVGAGSTITRDVPAGDLAICRGKQINLKGYARKKRGKSKNNDRK</sequence>
<dbReference type="GO" id="GO:0003977">
    <property type="term" value="F:UDP-N-acetylglucosamine diphosphorylase activity"/>
    <property type="evidence" value="ECO:0007669"/>
    <property type="project" value="UniProtKB-UniRule"/>
</dbReference>
<feature type="binding site" evidence="20">
    <location>
        <begin position="7"/>
        <end position="10"/>
    </location>
    <ligand>
        <name>UDP-N-acetyl-alpha-D-glucosamine</name>
        <dbReference type="ChEBI" id="CHEBI:57705"/>
    </ligand>
</feature>
<evidence type="ECO:0000256" key="2">
    <source>
        <dbReference type="ARBA" id="ARBA00005166"/>
    </source>
</evidence>
<evidence type="ECO:0000256" key="4">
    <source>
        <dbReference type="ARBA" id="ARBA00007707"/>
    </source>
</evidence>
<evidence type="ECO:0000256" key="14">
    <source>
        <dbReference type="ARBA" id="ARBA00023268"/>
    </source>
</evidence>
<keyword evidence="14 20" id="KW-0511">Multifunctional enzyme</keyword>
<dbReference type="InterPro" id="IPR001451">
    <property type="entry name" value="Hexapep"/>
</dbReference>
<keyword evidence="9 20" id="KW-0479">Metal-binding</keyword>
<evidence type="ECO:0000256" key="3">
    <source>
        <dbReference type="ARBA" id="ARBA00005208"/>
    </source>
</evidence>
<feature type="domain" description="Nucleotidyl transferase" evidence="21">
    <location>
        <begin position="4"/>
        <end position="213"/>
    </location>
</feature>
<dbReference type="PROSITE" id="PS00101">
    <property type="entry name" value="HEXAPEP_TRANSFERASES"/>
    <property type="match status" value="1"/>
</dbReference>
<comment type="pathway">
    <text evidence="2 20">Nucleotide-sugar biosynthesis; UDP-N-acetyl-alpha-D-glucosamine biosynthesis; N-acetyl-alpha-D-glucosamine 1-phosphate from alpha-D-glucosamine 6-phosphate (route II): step 2/2.</text>
</comment>
<dbReference type="Gene3D" id="3.90.550.10">
    <property type="entry name" value="Spore Coat Polysaccharide Biosynthesis Protein SpsA, Chain A"/>
    <property type="match status" value="1"/>
</dbReference>
<feature type="binding site" evidence="20">
    <location>
        <position position="420"/>
    </location>
    <ligand>
        <name>acetyl-CoA</name>
        <dbReference type="ChEBI" id="CHEBI:57288"/>
    </ligand>
</feature>
<feature type="binding site" evidence="20">
    <location>
        <begin position="383"/>
        <end position="384"/>
    </location>
    <ligand>
        <name>acetyl-CoA</name>
        <dbReference type="ChEBI" id="CHEBI:57288"/>
    </ligand>
</feature>
<keyword evidence="6 20" id="KW-0963">Cytoplasm</keyword>
<proteinExistence type="inferred from homology"/>
<dbReference type="InterPro" id="IPR038009">
    <property type="entry name" value="GlmU_C_LbH"/>
</dbReference>
<dbReference type="GO" id="GO:0016020">
    <property type="term" value="C:membrane"/>
    <property type="evidence" value="ECO:0007669"/>
    <property type="project" value="GOC"/>
</dbReference>
<dbReference type="EC" id="2.7.7.23" evidence="20"/>
<keyword evidence="8 20" id="KW-0548">Nucleotidyltransferase</keyword>
<dbReference type="NCBIfam" id="TIGR01173">
    <property type="entry name" value="glmU"/>
    <property type="match status" value="1"/>
</dbReference>
<dbReference type="Pfam" id="PF00132">
    <property type="entry name" value="Hexapep"/>
    <property type="match status" value="3"/>
</dbReference>
<evidence type="ECO:0000313" key="23">
    <source>
        <dbReference type="Proteomes" id="UP000197032"/>
    </source>
</evidence>
<dbReference type="GO" id="GO:0008360">
    <property type="term" value="P:regulation of cell shape"/>
    <property type="evidence" value="ECO:0007669"/>
    <property type="project" value="UniProtKB-KW"/>
</dbReference>
<evidence type="ECO:0000256" key="7">
    <source>
        <dbReference type="ARBA" id="ARBA00022679"/>
    </source>
</evidence>
<evidence type="ECO:0000256" key="20">
    <source>
        <dbReference type="HAMAP-Rule" id="MF_01631"/>
    </source>
</evidence>
<feature type="binding site" evidence="20">
    <location>
        <position position="225"/>
    </location>
    <ligand>
        <name>Mg(2+)</name>
        <dbReference type="ChEBI" id="CHEBI:18420"/>
    </ligand>
</feature>
<feature type="binding site" evidence="20">
    <location>
        <position position="402"/>
    </location>
    <ligand>
        <name>acetyl-CoA</name>
        <dbReference type="ChEBI" id="CHEBI:57288"/>
    </ligand>
</feature>
<evidence type="ECO:0000256" key="15">
    <source>
        <dbReference type="ARBA" id="ARBA00023315"/>
    </source>
</evidence>
<keyword evidence="12 20" id="KW-0133">Cell shape</keyword>
<comment type="catalytic activity">
    <reaction evidence="18 20">
        <text>N-acetyl-alpha-D-glucosamine 1-phosphate + UTP + H(+) = UDP-N-acetyl-alpha-D-glucosamine + diphosphate</text>
        <dbReference type="Rhea" id="RHEA:13509"/>
        <dbReference type="ChEBI" id="CHEBI:15378"/>
        <dbReference type="ChEBI" id="CHEBI:33019"/>
        <dbReference type="ChEBI" id="CHEBI:46398"/>
        <dbReference type="ChEBI" id="CHEBI:57705"/>
        <dbReference type="ChEBI" id="CHEBI:57776"/>
        <dbReference type="EC" id="2.7.7.23"/>
    </reaction>
</comment>
<organism evidence="22 23">
    <name type="scientific">Calderihabitans maritimus</name>
    <dbReference type="NCBI Taxonomy" id="1246530"/>
    <lineage>
        <taxon>Bacteria</taxon>
        <taxon>Bacillati</taxon>
        <taxon>Bacillota</taxon>
        <taxon>Clostridia</taxon>
        <taxon>Neomoorellales</taxon>
        <taxon>Calderihabitantaceae</taxon>
        <taxon>Calderihabitans</taxon>
    </lineage>
</organism>
<dbReference type="GO" id="GO:0006048">
    <property type="term" value="P:UDP-N-acetylglucosamine biosynthetic process"/>
    <property type="evidence" value="ECO:0007669"/>
    <property type="project" value="UniProtKB-UniPathway"/>
</dbReference>
<gene>
    <name evidence="20" type="primary">glmU</name>
    <name evidence="22" type="ORF">KKC1_08180</name>
</gene>
<feature type="binding site" evidence="20">
    <location>
        <position position="225"/>
    </location>
    <ligand>
        <name>UDP-N-acetyl-alpha-D-glucosamine</name>
        <dbReference type="ChEBI" id="CHEBI:57705"/>
    </ligand>
</feature>
<feature type="region of interest" description="Linker" evidence="20">
    <location>
        <begin position="228"/>
        <end position="248"/>
    </location>
</feature>
<feature type="binding site" evidence="20">
    <location>
        <position position="101"/>
    </location>
    <ligand>
        <name>Mg(2+)</name>
        <dbReference type="ChEBI" id="CHEBI:18420"/>
    </ligand>
</feature>
<comment type="similarity">
    <text evidence="5 20">In the N-terminal section; belongs to the N-acetylglucosamine-1-phosphate uridyltransferase family.</text>
</comment>
<keyword evidence="10 20" id="KW-0677">Repeat</keyword>
<evidence type="ECO:0000256" key="12">
    <source>
        <dbReference type="ARBA" id="ARBA00022960"/>
    </source>
</evidence>
<protein>
    <recommendedName>
        <fullName evidence="20">Bifunctional protein GlmU</fullName>
    </recommendedName>
    <domain>
        <recommendedName>
            <fullName evidence="20">UDP-N-acetylglucosamine pyrophosphorylase</fullName>
            <ecNumber evidence="20">2.7.7.23</ecNumber>
        </recommendedName>
        <alternativeName>
            <fullName evidence="20">N-acetylglucosamine-1-phosphate uridyltransferase</fullName>
        </alternativeName>
    </domain>
    <domain>
        <recommendedName>
            <fullName evidence="20">Glucosamine-1-phosphate N-acetyltransferase</fullName>
            <ecNumber evidence="20">2.3.1.157</ecNumber>
        </recommendedName>
    </domain>
</protein>
<comment type="caution">
    <text evidence="20">Lacks conserved residue(s) required for the propagation of feature annotation.</text>
</comment>
<evidence type="ECO:0000256" key="9">
    <source>
        <dbReference type="ARBA" id="ARBA00022723"/>
    </source>
</evidence>
<evidence type="ECO:0000256" key="13">
    <source>
        <dbReference type="ARBA" id="ARBA00022984"/>
    </source>
</evidence>
<feature type="binding site" evidence="20">
    <location>
        <position position="374"/>
    </location>
    <ligand>
        <name>UDP-N-acetyl-alpha-D-glucosamine</name>
        <dbReference type="ChEBI" id="CHEBI:57705"/>
    </ligand>
</feature>
<feature type="binding site" evidence="20">
    <location>
        <position position="153"/>
    </location>
    <ligand>
        <name>UDP-N-acetyl-alpha-D-glucosamine</name>
        <dbReference type="ChEBI" id="CHEBI:57705"/>
    </ligand>
</feature>
<dbReference type="UniPathway" id="UPA00113">
    <property type="reaction ID" value="UER00532"/>
</dbReference>
<dbReference type="NCBIfam" id="NF010934">
    <property type="entry name" value="PRK14354.1"/>
    <property type="match status" value="1"/>
</dbReference>
<evidence type="ECO:0000256" key="11">
    <source>
        <dbReference type="ARBA" id="ARBA00022842"/>
    </source>
</evidence>
<dbReference type="SUPFAM" id="SSF53448">
    <property type="entry name" value="Nucleotide-diphospho-sugar transferases"/>
    <property type="match status" value="1"/>
</dbReference>
<feature type="region of interest" description="N-acetyltransferase" evidence="20">
    <location>
        <begin position="249"/>
        <end position="460"/>
    </location>
</feature>
<evidence type="ECO:0000256" key="18">
    <source>
        <dbReference type="ARBA" id="ARBA00048493"/>
    </source>
</evidence>
<feature type="binding site" evidence="20">
    <location>
        <position position="348"/>
    </location>
    <ligand>
        <name>UDP-N-acetyl-alpha-D-glucosamine</name>
        <dbReference type="ChEBI" id="CHEBI:57705"/>
    </ligand>
</feature>
<comment type="subcellular location">
    <subcellularLocation>
        <location evidence="1 20">Cytoplasm</location>
    </subcellularLocation>
</comment>
<keyword evidence="13 20" id="KW-0573">Peptidoglycan synthesis</keyword>
<dbReference type="Pfam" id="PF00483">
    <property type="entry name" value="NTP_transferase"/>
    <property type="match status" value="1"/>
</dbReference>
<dbReference type="InterPro" id="IPR050065">
    <property type="entry name" value="GlmU-like"/>
</dbReference>
<dbReference type="GO" id="GO:0000902">
    <property type="term" value="P:cell morphogenesis"/>
    <property type="evidence" value="ECO:0007669"/>
    <property type="project" value="UniProtKB-UniRule"/>
</dbReference>
<keyword evidence="23" id="KW-1185">Reference proteome</keyword>
<comment type="function">
    <text evidence="19 20">Catalyzes the last two sequential reactions in the de novo biosynthetic pathway for UDP-N-acetylglucosamine (UDP-GlcNAc). The C-terminal domain catalyzes the transfer of acetyl group from acetyl coenzyme A to glucosamine-1-phosphate (GlcN-1-P) to produce N-acetylglucosamine-1-phosphate (GlcNAc-1-P), which is converted into UDP-GlcNAc by the transfer of uridine 5-monophosphate (from uridine 5-triphosphate), a reaction catalyzed by the N-terminal domain.</text>
</comment>
<evidence type="ECO:0000256" key="19">
    <source>
        <dbReference type="ARBA" id="ARBA00049628"/>
    </source>
</evidence>
<comment type="cofactor">
    <cofactor evidence="20">
        <name>Mg(2+)</name>
        <dbReference type="ChEBI" id="CHEBI:18420"/>
    </cofactor>
    <text evidence="20">Binds 1 Mg(2+) ion per subunit.</text>
</comment>
<comment type="catalytic activity">
    <reaction evidence="17 20">
        <text>alpha-D-glucosamine 1-phosphate + acetyl-CoA = N-acetyl-alpha-D-glucosamine 1-phosphate + CoA + H(+)</text>
        <dbReference type="Rhea" id="RHEA:13725"/>
        <dbReference type="ChEBI" id="CHEBI:15378"/>
        <dbReference type="ChEBI" id="CHEBI:57287"/>
        <dbReference type="ChEBI" id="CHEBI:57288"/>
        <dbReference type="ChEBI" id="CHEBI:57776"/>
        <dbReference type="ChEBI" id="CHEBI:58516"/>
        <dbReference type="EC" id="2.3.1.157"/>
    </reaction>
</comment>
<dbReference type="InterPro" id="IPR005882">
    <property type="entry name" value="Bifunctional_GlmU"/>
</dbReference>
<dbReference type="GO" id="GO:0000287">
    <property type="term" value="F:magnesium ion binding"/>
    <property type="evidence" value="ECO:0007669"/>
    <property type="project" value="UniProtKB-UniRule"/>
</dbReference>
<dbReference type="GO" id="GO:0009252">
    <property type="term" value="P:peptidoglycan biosynthetic process"/>
    <property type="evidence" value="ECO:0007669"/>
    <property type="project" value="UniProtKB-UniRule"/>
</dbReference>
<dbReference type="InterPro" id="IPR029044">
    <property type="entry name" value="Nucleotide-diphossugar_trans"/>
</dbReference>
<comment type="similarity">
    <text evidence="4 20">In the C-terminal section; belongs to the transferase hexapeptide repeat family.</text>
</comment>
<feature type="binding site" evidence="20">
    <location>
        <position position="437"/>
    </location>
    <ligand>
        <name>acetyl-CoA</name>
        <dbReference type="ChEBI" id="CHEBI:57288"/>
    </ligand>
</feature>
<dbReference type="CDD" id="cd03353">
    <property type="entry name" value="LbH_GlmU_C"/>
    <property type="match status" value="1"/>
</dbReference>
<keyword evidence="7 20" id="KW-0808">Transferase</keyword>
<reference evidence="23" key="1">
    <citation type="journal article" date="2017" name="Appl. Environ. Microbiol.">
        <title>Genomic analysis of Calderihabitans maritimus KKC1, a thermophilic hydrogenogenic carboxydotrophic bacterium isolated from marine sediment.</title>
        <authorList>
            <person name="Omae K."/>
            <person name="Yoneda Y."/>
            <person name="Fukuyama Y."/>
            <person name="Yoshida T."/>
            <person name="Sako Y."/>
        </authorList>
    </citation>
    <scope>NUCLEOTIDE SEQUENCE [LARGE SCALE GENOMIC DNA]</scope>
    <source>
        <strain evidence="23">KKC1</strain>
    </source>
</reference>
<dbReference type="EC" id="2.3.1.157" evidence="20"/>
<dbReference type="InterPro" id="IPR005835">
    <property type="entry name" value="NTP_transferase_dom"/>
</dbReference>
<dbReference type="GO" id="GO:0071555">
    <property type="term" value="P:cell wall organization"/>
    <property type="evidence" value="ECO:0007669"/>
    <property type="project" value="UniProtKB-KW"/>
</dbReference>
<evidence type="ECO:0000256" key="5">
    <source>
        <dbReference type="ARBA" id="ARBA00007947"/>
    </source>
</evidence>
<feature type="active site" description="Proton acceptor" evidence="20">
    <location>
        <position position="360"/>
    </location>
</feature>
<feature type="binding site" evidence="20">
    <location>
        <position position="363"/>
    </location>
    <ligand>
        <name>UDP-N-acetyl-alpha-D-glucosamine</name>
        <dbReference type="ChEBI" id="CHEBI:57705"/>
    </ligand>
</feature>
<evidence type="ECO:0000256" key="8">
    <source>
        <dbReference type="ARBA" id="ARBA00022695"/>
    </source>
</evidence>
<accession>A0A1Z5HQL1</accession>
<dbReference type="Proteomes" id="UP000197032">
    <property type="component" value="Unassembled WGS sequence"/>
</dbReference>
<evidence type="ECO:0000256" key="16">
    <source>
        <dbReference type="ARBA" id="ARBA00023316"/>
    </source>
</evidence>
<feature type="region of interest" description="Pyrophosphorylase" evidence="20">
    <location>
        <begin position="1"/>
        <end position="227"/>
    </location>
</feature>
<dbReference type="CDD" id="cd02540">
    <property type="entry name" value="GT2_GlmU_N_bac"/>
    <property type="match status" value="1"/>
</dbReference>
<dbReference type="HAMAP" id="MF_01631">
    <property type="entry name" value="GlmU"/>
    <property type="match status" value="1"/>
</dbReference>
<dbReference type="PANTHER" id="PTHR43584">
    <property type="entry name" value="NUCLEOTIDYL TRANSFERASE"/>
    <property type="match status" value="1"/>
</dbReference>
<comment type="pathway">
    <text evidence="20">Bacterial outer membrane biogenesis; LPS lipid A biosynthesis.</text>
</comment>
<feature type="binding site" evidence="20">
    <location>
        <position position="71"/>
    </location>
    <ligand>
        <name>UDP-N-acetyl-alpha-D-glucosamine</name>
        <dbReference type="ChEBI" id="CHEBI:57705"/>
    </ligand>
</feature>
<dbReference type="SUPFAM" id="SSF51161">
    <property type="entry name" value="Trimeric LpxA-like enzymes"/>
    <property type="match status" value="1"/>
</dbReference>
<dbReference type="NCBIfam" id="NF010933">
    <property type="entry name" value="PRK14353.1"/>
    <property type="match status" value="1"/>
</dbReference>
<evidence type="ECO:0000259" key="21">
    <source>
        <dbReference type="Pfam" id="PF00483"/>
    </source>
</evidence>
<dbReference type="InterPro" id="IPR011004">
    <property type="entry name" value="Trimer_LpxA-like_sf"/>
</dbReference>
<name>A0A1Z5HQL1_9FIRM</name>
<dbReference type="InterPro" id="IPR018357">
    <property type="entry name" value="Hexapep_transf_CS"/>
</dbReference>
<comment type="pathway">
    <text evidence="3 20">Nucleotide-sugar biosynthesis; UDP-N-acetyl-alpha-D-glucosamine biosynthesis; UDP-N-acetyl-alpha-D-glucosamine from N-acetyl-alpha-D-glucosamine 1-phosphate: step 1/1.</text>
</comment>
<evidence type="ECO:0000313" key="22">
    <source>
        <dbReference type="EMBL" id="GAW91657.1"/>
    </source>
</evidence>
<comment type="caution">
    <text evidence="22">The sequence shown here is derived from an EMBL/GenBank/DDBJ whole genome shotgun (WGS) entry which is preliminary data.</text>
</comment>
<dbReference type="RefSeq" id="WP_088553157.1">
    <property type="nucleotide sequence ID" value="NZ_BDGJ01000023.1"/>
</dbReference>
<keyword evidence="11 20" id="KW-0460">Magnesium</keyword>
<feature type="binding site" evidence="20">
    <location>
        <position position="330"/>
    </location>
    <ligand>
        <name>UDP-N-acetyl-alpha-D-glucosamine</name>
        <dbReference type="ChEBI" id="CHEBI:57705"/>
    </ligand>
</feature>
<dbReference type="AlphaFoldDB" id="A0A1Z5HQL1"/>
<feature type="binding site" evidence="20">
    <location>
        <position position="377"/>
    </location>
    <ligand>
        <name>acetyl-CoA</name>
        <dbReference type="ChEBI" id="CHEBI:57288"/>
    </ligand>
</feature>
<feature type="binding site" evidence="20">
    <location>
        <begin position="76"/>
        <end position="77"/>
    </location>
    <ligand>
        <name>UDP-N-acetyl-alpha-D-glucosamine</name>
        <dbReference type="ChEBI" id="CHEBI:57705"/>
    </ligand>
</feature>
<dbReference type="GO" id="GO:0019134">
    <property type="term" value="F:glucosamine-1-phosphate N-acetyltransferase activity"/>
    <property type="evidence" value="ECO:0007669"/>
    <property type="project" value="UniProtKB-UniRule"/>
</dbReference>
<dbReference type="OrthoDB" id="9775031at2"/>